<protein>
    <recommendedName>
        <fullName evidence="3">2-phospho-L-lactate transferase</fullName>
        <ecNumber evidence="3">2.7.8.28</ecNumber>
    </recommendedName>
    <alternativeName>
        <fullName evidence="3">EPPG:FO PEP transferase</fullName>
    </alternativeName>
</protein>
<sequence length="330" mass="35215">MVTFLSGGTGTPKLLDGAAAAFSPEETTVVANTGDDIELGGLIVSPDVDTLLFQGGGVLDRETWWGIDGDTHRTNSALMDIAEAAGLSTGPQYLPEEKQTESRRLANWRRFSGVAEFMTIGDRDRAIHITRTSLIDEGQLLDEVTQRLAGAFGLTIDLIPMSNDPVASLVHTDRGLMHFQEYWIGHNGEPTVNTVEFRGSSEAEPAPGVLNALEETVVIGPSNPVTSIGPMLALPGVADALAQTTVVAVSPFLGDEAFSGPAKNLMDAVNAEPNTEGLATAYPFADVFVIDDDDDAHFDRPTVRTDIEINSREDANRVIRAVQSAIARVS</sequence>
<dbReference type="InterPro" id="IPR010115">
    <property type="entry name" value="FbiA/CofD"/>
</dbReference>
<keyword evidence="5" id="KW-1185">Reference proteome</keyword>
<feature type="binding site" evidence="3">
    <location>
        <position position="49"/>
    </location>
    <ligand>
        <name>7,8-didemethyl-8-hydroxy-5-deazariboflavin</name>
        <dbReference type="ChEBI" id="CHEBI:59904"/>
    </ligand>
</feature>
<comment type="caution">
    <text evidence="3">Lacks conserved residue(s) required for the propagation of feature annotation.</text>
</comment>
<dbReference type="Proteomes" id="UP000509241">
    <property type="component" value="Chromosome"/>
</dbReference>
<dbReference type="EMBL" id="CP058601">
    <property type="protein sequence ID" value="QLG47822.1"/>
    <property type="molecule type" value="Genomic_DNA"/>
</dbReference>
<dbReference type="UniPathway" id="UPA00071"/>
<dbReference type="GO" id="GO:0000287">
    <property type="term" value="F:magnesium ion binding"/>
    <property type="evidence" value="ECO:0007669"/>
    <property type="project" value="InterPro"/>
</dbReference>
<dbReference type="InterPro" id="IPR002882">
    <property type="entry name" value="CofD"/>
</dbReference>
<dbReference type="Pfam" id="PF01933">
    <property type="entry name" value="CofD"/>
    <property type="match status" value="1"/>
</dbReference>
<dbReference type="GO" id="GO:0043743">
    <property type="term" value="F:LPPG:FO 2-phospho-L-lactate transferase activity"/>
    <property type="evidence" value="ECO:0007669"/>
    <property type="project" value="UniProtKB-EC"/>
</dbReference>
<keyword evidence="2 3" id="KW-0460">Magnesium</keyword>
<comment type="catalytic activity">
    <reaction evidence="3">
        <text>(2S)-lactyl-2-diphospho-5'-guanosine + 7,8-didemethyl-8-hydroxy-5-deazariboflavin = oxidized coenzyme F420-0 + GMP + H(+)</text>
        <dbReference type="Rhea" id="RHEA:63444"/>
        <dbReference type="ChEBI" id="CHEBI:15378"/>
        <dbReference type="ChEBI" id="CHEBI:58115"/>
        <dbReference type="ChEBI" id="CHEBI:59435"/>
        <dbReference type="ChEBI" id="CHEBI:59904"/>
        <dbReference type="ChEBI" id="CHEBI:59907"/>
        <dbReference type="EC" id="2.7.8.28"/>
    </reaction>
</comment>
<dbReference type="Gene3D" id="1.10.8.240">
    <property type="entry name" value="CofD-like domain"/>
    <property type="match status" value="2"/>
</dbReference>
<comment type="function">
    <text evidence="3">Catalyzes the transfer of the 2-phospholactate moiety from (2S)-lactyl-2-diphospho-5'-guanosine to 7,8-didemethyl-8-hydroxy-5-deazariboflavin (FO) with the formation of oxidized coenzyme F420-0 and GMP.</text>
</comment>
<keyword evidence="1 3" id="KW-0808">Transferase</keyword>
<accession>A0A7D5KWP8</accession>
<gene>
    <name evidence="3" type="primary">cofD</name>
    <name evidence="4" type="ORF">HYG82_02660</name>
</gene>
<dbReference type="GeneID" id="56032157"/>
<evidence type="ECO:0000313" key="4">
    <source>
        <dbReference type="EMBL" id="QLG47822.1"/>
    </source>
</evidence>
<dbReference type="SUPFAM" id="SSF142338">
    <property type="entry name" value="CofD-like"/>
    <property type="match status" value="1"/>
</dbReference>
<dbReference type="RefSeq" id="WP_179259564.1">
    <property type="nucleotide sequence ID" value="NZ_CP058601.1"/>
</dbReference>
<dbReference type="Gene3D" id="3.40.50.10680">
    <property type="entry name" value="CofD-like domains"/>
    <property type="match status" value="2"/>
</dbReference>
<dbReference type="HAMAP" id="MF_01257">
    <property type="entry name" value="CofD"/>
    <property type="match status" value="1"/>
</dbReference>
<dbReference type="AlphaFoldDB" id="A0A7D5KWP8"/>
<dbReference type="PANTHER" id="PTHR43007:SF1">
    <property type="entry name" value="2-PHOSPHO-L-LACTATE TRANSFERASE"/>
    <property type="match status" value="1"/>
</dbReference>
<evidence type="ECO:0000256" key="1">
    <source>
        <dbReference type="ARBA" id="ARBA00022679"/>
    </source>
</evidence>
<comment type="subunit">
    <text evidence="3">Homodimer.</text>
</comment>
<evidence type="ECO:0000256" key="2">
    <source>
        <dbReference type="ARBA" id="ARBA00022842"/>
    </source>
</evidence>
<dbReference type="EC" id="2.7.8.28" evidence="3"/>
<reference evidence="4 5" key="1">
    <citation type="submission" date="2020-07" db="EMBL/GenBank/DDBJ databases">
        <authorList>
            <person name="Cui H."/>
        </authorList>
    </citation>
    <scope>NUCLEOTIDE SEQUENCE [LARGE SCALE GENOMIC DNA]</scope>
    <source>
        <strain evidence="4 5">YPL8</strain>
    </source>
</reference>
<dbReference type="OrthoDB" id="59563at2157"/>
<comment type="similarity">
    <text evidence="3">Belongs to the CofD family.</text>
</comment>
<dbReference type="NCBIfam" id="TIGR01819">
    <property type="entry name" value="F420_cofD"/>
    <property type="match status" value="1"/>
</dbReference>
<comment type="cofactor">
    <cofactor evidence="3">
        <name>Mg(2+)</name>
        <dbReference type="ChEBI" id="CHEBI:18420"/>
    </cofactor>
</comment>
<dbReference type="KEGG" id="haly:HYG82_02660"/>
<name>A0A7D5KWP8_9EURY</name>
<proteinExistence type="inferred from homology"/>
<dbReference type="PANTHER" id="PTHR43007">
    <property type="entry name" value="2-PHOSPHO-L-LACTATE TRANSFERASE"/>
    <property type="match status" value="1"/>
</dbReference>
<comment type="pathway">
    <text evidence="3">Cofactor biosynthesis; coenzyme F420 biosynthesis.</text>
</comment>
<dbReference type="GO" id="GO:0052645">
    <property type="term" value="P:F420-0 metabolic process"/>
    <property type="evidence" value="ECO:0007669"/>
    <property type="project" value="UniProtKB-UniRule"/>
</dbReference>
<organism evidence="4 5">
    <name type="scientific">Natrinema halophilum</name>
    <dbReference type="NCBI Taxonomy" id="1699371"/>
    <lineage>
        <taxon>Archaea</taxon>
        <taxon>Methanobacteriati</taxon>
        <taxon>Methanobacteriota</taxon>
        <taxon>Stenosarchaea group</taxon>
        <taxon>Halobacteria</taxon>
        <taxon>Halobacteriales</taxon>
        <taxon>Natrialbaceae</taxon>
        <taxon>Natrinema</taxon>
    </lineage>
</organism>
<dbReference type="InterPro" id="IPR038136">
    <property type="entry name" value="CofD-like_dom_sf"/>
</dbReference>
<evidence type="ECO:0000256" key="3">
    <source>
        <dbReference type="HAMAP-Rule" id="MF_01257"/>
    </source>
</evidence>
<evidence type="ECO:0000313" key="5">
    <source>
        <dbReference type="Proteomes" id="UP000509241"/>
    </source>
</evidence>